<accession>A0ABU9NRM9</accession>
<dbReference type="NCBIfam" id="TIGR04131">
    <property type="entry name" value="Bac_Flav_CTERM"/>
    <property type="match status" value="1"/>
</dbReference>
<dbReference type="Pfam" id="PF13585">
    <property type="entry name" value="CHU_C"/>
    <property type="match status" value="1"/>
</dbReference>
<keyword evidence="3" id="KW-0325">Glycoprotein</keyword>
<evidence type="ECO:0000256" key="1">
    <source>
        <dbReference type="ARBA" id="ARBA00022729"/>
    </source>
</evidence>
<evidence type="ECO:0000256" key="3">
    <source>
        <dbReference type="ARBA" id="ARBA00023180"/>
    </source>
</evidence>
<keyword evidence="2" id="KW-0677">Repeat</keyword>
<comment type="caution">
    <text evidence="5">The sequence shown here is derived from an EMBL/GenBank/DDBJ whole genome shotgun (WGS) entry which is preliminary data.</text>
</comment>
<dbReference type="InterPro" id="IPR013517">
    <property type="entry name" value="FG-GAP"/>
</dbReference>
<dbReference type="PANTHER" id="PTHR24273">
    <property type="entry name" value="FI04643P-RELATED"/>
    <property type="match status" value="1"/>
</dbReference>
<feature type="domain" description="HYR" evidence="4">
    <location>
        <begin position="403"/>
        <end position="483"/>
    </location>
</feature>
<dbReference type="InterPro" id="IPR013519">
    <property type="entry name" value="Int_alpha_beta-p"/>
</dbReference>
<dbReference type="InterPro" id="IPR026341">
    <property type="entry name" value="T9SS_type_B"/>
</dbReference>
<dbReference type="RefSeq" id="WP_342692824.1">
    <property type="nucleotide sequence ID" value="NZ_JBCGDP010000018.1"/>
</dbReference>
<keyword evidence="6" id="KW-1185">Reference proteome</keyword>
<name>A0ABU9NRM9_9FLAO</name>
<dbReference type="Gene3D" id="2.60.40.4140">
    <property type="match status" value="1"/>
</dbReference>
<evidence type="ECO:0000313" key="5">
    <source>
        <dbReference type="EMBL" id="MEM0577970.1"/>
    </source>
</evidence>
<sequence>MDCSFVVNASADVTKPTITCPSNQSLSCGSVLPDYRSLVIANDDCTASPTITQSPVAGSAFTSGMTVTMRATDASGNFVDCSFVVNASADVTKPTITCPPNQSLSCGSVLPDYRSLVTATDDCTASPTITQSPAVGSFFTSGMTVTMRATDASGNFVDCSFVVNASADVTKPTITCPSNQSLSCGSVLPDYRSLVTATDNCTASPTITQTPAVGSVFTSGMTVTMTATDASGNFVDCSFVVNASADVTKPTITCPSNQSLSCGSVLPDYRSLVTATDDCTASPTITQTPASGSAFTSGMTVTMRATDASGNFVDCSFVVNASADVTKPIISCPTNQSLVIGSALPDYRSLATASDNCATSLTITQNPAPGSIFASNGLTVTIEATDTSGNFASCSFIVNNSGSDLPPVIGCPSGEELFANSTLPNYVFSLTSISDDITDTVDLVFTQTPPQGTIFTADTNVTITAKDESGNVNSCTFLVKLKTTNVVLDCKSNSSYYLNLDGKYGFTIYGEKADGNTGFSVSTAGDINGDGISDFLIGAPGNYDLSYGKNNVLKFIEGSAYLVFGNASGFPPNIDLALLNGTNGFKIRNDTPFTNEPNTGYDVSSAGDINGDGITDFMVSDPYRVTSSVSKNGNTYVVFGRTSGYPAELVLSSLNGTNGFSLIGAIHYEGAGSSIASVEDVNGDGTDDIAILAGNSSAGNGICYVLYGKTSGFPAQIKTDQINGTNGFVIEGDASVGKVGSRVVGLGDINGDGFPDIGLGSYNGSDQHRKYVVYGRSTNFPATINTASLNGSNGFILENTASPLDGYFSVSRLGDINGDGINDLVVHESYVLFGSATIPAVMDLKNLNGINGFKLLVAGNTTSIGDFNKDGIGDFGFISSQTFYAIYGKSDWTTTTIDYTFLNNLKPSQGLKIGLKYYRNYDLAFAGDVNKDGVDDVIIGNSNDVYNIDVNHDPGYAYVIYGKKITDTEKPVITNCPSDKILTKFDPIPDYKSTITVTDNCDTSPIVTQSPVAGTVFNGVSQEVILTVTDASGNKATCSFNIDSSGPDLPPAIVCPATQELYANSMLPNYVHFLQAVSDDIAKQWELVFTQTPVAGTLFTADTNVTITVEDKSGNTSSCTFLVKLKTGGFDIDCKTTTINVNELNGSNGFTLYGETVATRAGFSTTPVGDINGDGMSDFAIGAPGDSRSEGCYVVFGTKTGFPASINLANLDGQNGFQITNDYTAGPSRTGFDVSDAGDINGDGVSDLIVSASERETGSISGAGRVFVIYGKTTGFSASIPVSSIDGTNGFSILGQTSYEILGFGVAGIGDFNNDSHSDIAIATLNKGSGNVRKTYILFGKSSNFPATVNIGSLDSSNSCIIEGDVRANLAGVGDVNGDGISDVAVSGEDKFRYVIYGSASLPATINTNSLNGSNGFKIENSVSPLETSYYFEIRSAGDLNGDSLNDIGMNNYVLFGKSTTPAVVDLKDLDGTNGFKMNGSTFEYLHTYSSFGDFNQDGFDDYLLPYNNATIYLIYGKANWNPLLDIFSLNASQGLKISTRYSPKYSASFIGDVNGDTVDDIIIGSTKTVYNSNPNEDPGMSYVVFGKKTVDTEKPTITNCPANQVLAVNDPIPDYTKIVTVTDNCDNKPIITQSPVAGTLFDGVSQEVTLTATDASGNIATCKFNISTVADTQKPVITCVGNQTLACGTATIPNYISLINATDNIDPNPVITQSPVAGSPFVNGMTITMTATDASNNVSTCSFIVNASADVTKPTMSCLGTQFASCEYILPDFRSLVTASDNCDANPVITQSPVPGSAYGSAVTVTLRATDASGNFTTCNFAVIQGVDNIKPVITCVGNQTLASGTATIPDYKSLITTTDNCDPSPKVTQNPIAGSPFVNGMTITMTATDVSSNFETCSFIINASVVADTEKPIITCVGNQNVACGTATIPNYINLITATDNIDANPVITQSPVAGSPFVNGMTITMTATDASANFETCSFLVNVSADIIKPIVTCAGNQTLASGTATIPDYKSLITATDNCDPSPKVTQNPIAGSPFVNGMTITMTATDVSSNFETCSFIINASVVADTEKPIITCVGNQTLACGTATIPNYINLITATDNIDANPVITQSPVAGSPFVNGMTITMTATDASGNFETCSFLVNVSADIIKPIITCAGNQTLASGTATIPDYKSLVTATDNCDPSPKVTQNPVAGSPFVSGMTITMTATDVSSNFETCSFIINASVVADTQKPVITCVGNQTLTCGTATIPDYTSLITATDNVDTNPAITQNPVAGSPFVDGMTITMTARDISGNSSSCNFKVQQLPVSVSAGSDIYIIEGQTALLNATSSGNGYFSWTPSKGLSNTTIANPVARPLETTTYTVVYTDMGGCSATDSVTIYVDPEQNDDTKYGLSANDDGINDFWKIDTIEEYPNNEVYIYNRWGDLVFQIKNYNNTTNVFSGIANRKRDMGADILPEGTYFFEIKIEGTHHLKKTKGFLVLKR</sequence>
<evidence type="ECO:0000313" key="6">
    <source>
        <dbReference type="Proteomes" id="UP001468798"/>
    </source>
</evidence>
<gene>
    <name evidence="5" type="ORF">WFZ86_15820</name>
</gene>
<dbReference type="SMART" id="SM00191">
    <property type="entry name" value="Int_alpha"/>
    <property type="match status" value="9"/>
</dbReference>
<dbReference type="SUPFAM" id="SSF69318">
    <property type="entry name" value="Integrin alpha N-terminal domain"/>
    <property type="match status" value="3"/>
</dbReference>
<dbReference type="PANTHER" id="PTHR24273:SF32">
    <property type="entry name" value="HYALIN"/>
    <property type="match status" value="1"/>
</dbReference>
<dbReference type="InterPro" id="IPR000413">
    <property type="entry name" value="Integrin_alpha"/>
</dbReference>
<dbReference type="PROSITE" id="PS50825">
    <property type="entry name" value="HYR"/>
    <property type="match status" value="6"/>
</dbReference>
<feature type="domain" description="HYR" evidence="4">
    <location>
        <begin position="1047"/>
        <end position="1127"/>
    </location>
</feature>
<dbReference type="Pfam" id="PF01839">
    <property type="entry name" value="FG-GAP"/>
    <property type="match status" value="2"/>
</dbReference>
<keyword evidence="1" id="KW-0732">Signal</keyword>
<reference evidence="5 6" key="1">
    <citation type="submission" date="2024-03" db="EMBL/GenBank/DDBJ databases">
        <title>Two novel species of the genus Flavobacterium exhibiting potentially degradation of complex polysaccharides.</title>
        <authorList>
            <person name="Lian X."/>
        </authorList>
    </citation>
    <scope>NUCLEOTIDE SEQUENCE [LARGE SCALE GENOMIC DNA]</scope>
    <source>
        <strain evidence="5 6">N6</strain>
    </source>
</reference>
<dbReference type="Gene3D" id="2.130.10.130">
    <property type="entry name" value="Integrin alpha, N-terminal"/>
    <property type="match status" value="6"/>
</dbReference>
<dbReference type="Pfam" id="PF02494">
    <property type="entry name" value="HYR"/>
    <property type="match status" value="10"/>
</dbReference>
<feature type="domain" description="HYR" evidence="4">
    <location>
        <begin position="1591"/>
        <end position="1671"/>
    </location>
</feature>
<dbReference type="Proteomes" id="UP001468798">
    <property type="component" value="Unassembled WGS sequence"/>
</dbReference>
<protein>
    <submittedName>
        <fullName evidence="5">HYR domain-containing protein</fullName>
    </submittedName>
</protein>
<evidence type="ECO:0000256" key="2">
    <source>
        <dbReference type="ARBA" id="ARBA00022737"/>
    </source>
</evidence>
<feature type="domain" description="HYR" evidence="4">
    <location>
        <begin position="323"/>
        <end position="402"/>
    </location>
</feature>
<dbReference type="InterPro" id="IPR003410">
    <property type="entry name" value="HYR_dom"/>
</dbReference>
<dbReference type="InterPro" id="IPR028994">
    <property type="entry name" value="Integrin_alpha_N"/>
</dbReference>
<dbReference type="PROSITE" id="PS51470">
    <property type="entry name" value="FG_GAP"/>
    <property type="match status" value="2"/>
</dbReference>
<proteinExistence type="predicted"/>
<feature type="domain" description="HYR" evidence="4">
    <location>
        <begin position="2069"/>
        <end position="2148"/>
    </location>
</feature>
<dbReference type="EMBL" id="JBCGDP010000018">
    <property type="protein sequence ID" value="MEM0577970.1"/>
    <property type="molecule type" value="Genomic_DNA"/>
</dbReference>
<organism evidence="5 6">
    <name type="scientific">Flavobacterium polysaccharolyticum</name>
    <dbReference type="NCBI Taxonomy" id="3133148"/>
    <lineage>
        <taxon>Bacteria</taxon>
        <taxon>Pseudomonadati</taxon>
        <taxon>Bacteroidota</taxon>
        <taxon>Flavobacteriia</taxon>
        <taxon>Flavobacteriales</taxon>
        <taxon>Flavobacteriaceae</taxon>
        <taxon>Flavobacterium</taxon>
    </lineage>
</organism>
<evidence type="ECO:0000259" key="4">
    <source>
        <dbReference type="PROSITE" id="PS50825"/>
    </source>
</evidence>
<dbReference type="PRINTS" id="PR01185">
    <property type="entry name" value="INTEGRINA"/>
</dbReference>
<feature type="domain" description="HYR" evidence="4">
    <location>
        <begin position="966"/>
        <end position="1046"/>
    </location>
</feature>